<evidence type="ECO:0000313" key="2">
    <source>
        <dbReference type="Proteomes" id="UP000825591"/>
    </source>
</evidence>
<keyword evidence="2" id="KW-1185">Reference proteome</keyword>
<sequence>MKYDNTETSYFHHLHQLTDHKSRQAVAKAYALELSSLSAEEIKKIMRHQSYEIPKIYLKGFATKK</sequence>
<accession>A0ABX9B9G3</accession>
<gene>
    <name evidence="1" type="ORF">K5H97_10495</name>
</gene>
<protein>
    <submittedName>
        <fullName evidence="1">Uncharacterized protein</fullName>
    </submittedName>
</protein>
<dbReference type="Proteomes" id="UP000825591">
    <property type="component" value="Chromosome"/>
</dbReference>
<reference evidence="1 2" key="1">
    <citation type="submission" date="2021-08" db="EMBL/GenBank/DDBJ databases">
        <title>Bactericidal Effect of Pseudomonas oryziphila sp. nov., a novel Pseudomonas Species Against Xanthomonas oryzae Reduces Disease Severity of Bacterial Leaf Streak of Rice.</title>
        <authorList>
            <person name="Yang R."/>
            <person name="Li S."/>
            <person name="Li Y."/>
            <person name="Yan Y."/>
            <person name="Fang Y."/>
            <person name="Zou L."/>
            <person name="Chen G."/>
        </authorList>
    </citation>
    <scope>NUCLEOTIDE SEQUENCE [LARGE SCALE GENOMIC DNA]</scope>
    <source>
        <strain evidence="1 2">DSM 17497</strain>
    </source>
</reference>
<dbReference type="RefSeq" id="WP_064491911.1">
    <property type="nucleotide sequence ID" value="NZ_CP081966.1"/>
</dbReference>
<dbReference type="EMBL" id="CP081966">
    <property type="protein sequence ID" value="QZP28739.1"/>
    <property type="molecule type" value="Genomic_DNA"/>
</dbReference>
<organism evidence="1 2">
    <name type="scientific">Pseudomonas mosselii</name>
    <dbReference type="NCBI Taxonomy" id="78327"/>
    <lineage>
        <taxon>Bacteria</taxon>
        <taxon>Pseudomonadati</taxon>
        <taxon>Pseudomonadota</taxon>
        <taxon>Gammaproteobacteria</taxon>
        <taxon>Pseudomonadales</taxon>
        <taxon>Pseudomonadaceae</taxon>
        <taxon>Pseudomonas</taxon>
    </lineage>
</organism>
<evidence type="ECO:0000313" key="1">
    <source>
        <dbReference type="EMBL" id="QZP28739.1"/>
    </source>
</evidence>
<name>A0ABX9B9G3_9PSED</name>
<proteinExistence type="predicted"/>